<accession>A0ABP8MTR1</accession>
<dbReference type="RefSeq" id="WP_345322610.1">
    <property type="nucleotide sequence ID" value="NZ_BAABGA010000035.1"/>
</dbReference>
<reference evidence="2" key="1">
    <citation type="journal article" date="2019" name="Int. J. Syst. Evol. Microbiol.">
        <title>The Global Catalogue of Microorganisms (GCM) 10K type strain sequencing project: providing services to taxonomists for standard genome sequencing and annotation.</title>
        <authorList>
            <consortium name="The Broad Institute Genomics Platform"/>
            <consortium name="The Broad Institute Genome Sequencing Center for Infectious Disease"/>
            <person name="Wu L."/>
            <person name="Ma J."/>
        </authorList>
    </citation>
    <scope>NUCLEOTIDE SEQUENCE [LARGE SCALE GENOMIC DNA]</scope>
    <source>
        <strain evidence="2">JCM 17759</strain>
    </source>
</reference>
<dbReference type="EMBL" id="BAABGA010000035">
    <property type="protein sequence ID" value="GAA4454107.1"/>
    <property type="molecule type" value="Genomic_DNA"/>
</dbReference>
<dbReference type="Proteomes" id="UP001500840">
    <property type="component" value="Unassembled WGS sequence"/>
</dbReference>
<gene>
    <name evidence="1" type="ORF">GCM10023156_25970</name>
</gene>
<organism evidence="1 2">
    <name type="scientific">Novipirellula rosea</name>
    <dbReference type="NCBI Taxonomy" id="1031540"/>
    <lineage>
        <taxon>Bacteria</taxon>
        <taxon>Pseudomonadati</taxon>
        <taxon>Planctomycetota</taxon>
        <taxon>Planctomycetia</taxon>
        <taxon>Pirellulales</taxon>
        <taxon>Pirellulaceae</taxon>
        <taxon>Novipirellula</taxon>
    </lineage>
</organism>
<sequence>MAPDINKLDQNLMEAILALDVEGVKSAIKSGANVVHTRKREDMPVGPVVTPVILSHRMKDVVDNPGVTVIRKFPPKVLAHLKSTVKQHKDEIGAEEVRDRIEQICKVIAKQLGSPFT</sequence>
<keyword evidence="2" id="KW-1185">Reference proteome</keyword>
<proteinExistence type="predicted"/>
<evidence type="ECO:0000313" key="1">
    <source>
        <dbReference type="EMBL" id="GAA4454107.1"/>
    </source>
</evidence>
<evidence type="ECO:0000313" key="2">
    <source>
        <dbReference type="Proteomes" id="UP001500840"/>
    </source>
</evidence>
<protein>
    <submittedName>
        <fullName evidence="1">Uncharacterized protein</fullName>
    </submittedName>
</protein>
<comment type="caution">
    <text evidence="1">The sequence shown here is derived from an EMBL/GenBank/DDBJ whole genome shotgun (WGS) entry which is preliminary data.</text>
</comment>
<name>A0ABP8MTR1_9BACT</name>